<dbReference type="OrthoDB" id="5431733at2"/>
<accession>A0A3A3FSB5</accession>
<comment type="caution">
    <text evidence="1">The sequence shown here is derived from an EMBL/GenBank/DDBJ whole genome shotgun (WGS) entry which is preliminary data.</text>
</comment>
<protein>
    <recommendedName>
        <fullName evidence="3">VacJ</fullName>
    </recommendedName>
</protein>
<evidence type="ECO:0008006" key="3">
    <source>
        <dbReference type="Google" id="ProtNLM"/>
    </source>
</evidence>
<evidence type="ECO:0000313" key="2">
    <source>
        <dbReference type="Proteomes" id="UP000266327"/>
    </source>
</evidence>
<dbReference type="EMBL" id="QYUQ01000004">
    <property type="protein sequence ID" value="RJF96447.1"/>
    <property type="molecule type" value="Genomic_DNA"/>
</dbReference>
<name>A0A3A3FSB5_9BURK</name>
<reference evidence="2" key="1">
    <citation type="submission" date="2018-09" db="EMBL/GenBank/DDBJ databases">
        <authorList>
            <person name="Zhu H."/>
        </authorList>
    </citation>
    <scope>NUCLEOTIDE SEQUENCE [LARGE SCALE GENOMIC DNA]</scope>
    <source>
        <strain evidence="2">K1S02-23</strain>
    </source>
</reference>
<dbReference type="Proteomes" id="UP000266327">
    <property type="component" value="Unassembled WGS sequence"/>
</dbReference>
<organism evidence="1 2">
    <name type="scientific">Noviherbaspirillum sedimenti</name>
    <dbReference type="NCBI Taxonomy" id="2320865"/>
    <lineage>
        <taxon>Bacteria</taxon>
        <taxon>Pseudomonadati</taxon>
        <taxon>Pseudomonadota</taxon>
        <taxon>Betaproteobacteria</taxon>
        <taxon>Burkholderiales</taxon>
        <taxon>Oxalobacteraceae</taxon>
        <taxon>Noviherbaspirillum</taxon>
    </lineage>
</organism>
<keyword evidence="2" id="KW-1185">Reference proteome</keyword>
<sequence>MHEYPRFTINRSLVVLLPKQPVLDWIMRVDPNPPKLTLEELRQEQDAFLISQRAAETVEDAERWIHRHWKVFFEAFLHDWYTEESWWPKNRSLKMFKEWFEVQYHSMVWDLADETVEHEDWE</sequence>
<gene>
    <name evidence="1" type="ORF">D3878_23290</name>
</gene>
<dbReference type="AlphaFoldDB" id="A0A3A3FSB5"/>
<evidence type="ECO:0000313" key="1">
    <source>
        <dbReference type="EMBL" id="RJF96447.1"/>
    </source>
</evidence>
<proteinExistence type="predicted"/>
<dbReference type="RefSeq" id="WP_119788107.1">
    <property type="nucleotide sequence ID" value="NZ_QYUQ01000004.1"/>
</dbReference>